<dbReference type="EMBL" id="LJXT01000061">
    <property type="protein sequence ID" value="KPQ14637.1"/>
    <property type="molecule type" value="Genomic_DNA"/>
</dbReference>
<evidence type="ECO:0000313" key="2">
    <source>
        <dbReference type="Proteomes" id="UP000050421"/>
    </source>
</evidence>
<name>A0A0P8BWS2_9BACT</name>
<gene>
    <name evidence="1" type="ORF">HLUCCX10_10300</name>
</gene>
<protein>
    <submittedName>
        <fullName evidence="1">Putative lipoprotein</fullName>
    </submittedName>
</protein>
<dbReference type="Proteomes" id="UP000050421">
    <property type="component" value="Unassembled WGS sequence"/>
</dbReference>
<dbReference type="eggNOG" id="ENOG5033A0B">
    <property type="taxonomic scope" value="Bacteria"/>
</dbReference>
<dbReference type="AlphaFoldDB" id="A0A0P8BWS2"/>
<dbReference type="PROSITE" id="PS51257">
    <property type="entry name" value="PROKAR_LIPOPROTEIN"/>
    <property type="match status" value="1"/>
</dbReference>
<dbReference type="OrthoDB" id="1436925at2"/>
<keyword evidence="1" id="KW-0449">Lipoprotein</keyword>
<reference evidence="1 2" key="1">
    <citation type="submission" date="2015-09" db="EMBL/GenBank/DDBJ databases">
        <title>Identification and resolution of microdiversity through metagenomic sequencing of parallel consortia.</title>
        <authorList>
            <person name="Nelson W.C."/>
            <person name="Romine M.F."/>
            <person name="Lindemann S.R."/>
        </authorList>
    </citation>
    <scope>NUCLEOTIDE SEQUENCE [LARGE SCALE GENOMIC DNA]</scope>
    <source>
        <strain evidence="1">HL-49</strain>
    </source>
</reference>
<sequence length="141" mass="16079">MTKYSYIFTLAAVFLLYSCGPSISDQNKELRAKVIAVHDEVMPQMGKLKNLEKQALNLAEELEANEEGDSLRVQELKALAYDLDQAHEGMFVWMRQYEQEDGERTPEEVTAYLNDQMTKVQKVNEDIKASLSKASSLLEDQ</sequence>
<dbReference type="STRING" id="1305737.GCA_000526355_00098"/>
<proteinExistence type="predicted"/>
<comment type="caution">
    <text evidence="1">The sequence shown here is derived from an EMBL/GenBank/DDBJ whole genome shotgun (WGS) entry which is preliminary data.</text>
</comment>
<organism evidence="1 2">
    <name type="scientific">Algoriphagus marincola HL-49</name>
    <dbReference type="NCBI Taxonomy" id="1305737"/>
    <lineage>
        <taxon>Bacteria</taxon>
        <taxon>Pseudomonadati</taxon>
        <taxon>Bacteroidota</taxon>
        <taxon>Cytophagia</taxon>
        <taxon>Cytophagales</taxon>
        <taxon>Cyclobacteriaceae</taxon>
        <taxon>Algoriphagus</taxon>
    </lineage>
</organism>
<dbReference type="PATRIC" id="fig|1305737.6.peg.2641"/>
<evidence type="ECO:0000313" key="1">
    <source>
        <dbReference type="EMBL" id="KPQ14637.1"/>
    </source>
</evidence>
<accession>A0A0P8BWS2</accession>